<dbReference type="Pfam" id="PF00575">
    <property type="entry name" value="S1"/>
    <property type="match status" value="1"/>
</dbReference>
<dbReference type="PROSITE" id="PS50126">
    <property type="entry name" value="S1"/>
    <property type="match status" value="2"/>
</dbReference>
<dbReference type="InterPro" id="IPR024054">
    <property type="entry name" value="TIF2_asu_middle_sf"/>
</dbReference>
<dbReference type="AlphaFoldDB" id="A0A7S3MGT6"/>
<dbReference type="SUPFAM" id="SSF50249">
    <property type="entry name" value="Nucleic acid-binding proteins"/>
    <property type="match status" value="2"/>
</dbReference>
<sequence>MAEYEAVAGMVCTDNDAMKCRFYENIFPEPDEFIIVKTTHIGEMGSHVELLEFTNVEGIIFQTEIGRRRMRSTHTLFKVGRMEVVRVIRVDKEKGSIDLSRRYIKPEDREKCVERYNKALAVRNMLSCVAKKNNIRLEDLCTQVGWPQYDALRNFLESTASAETTDIFAGLDVSSELKEELLQQMVHLERNPGSIALTAEVSSDGKEKNIVFEIPQDGSGDATKSRYYEKNYPMSDELVIVQITALGETGAYCALLEYNNVEGLVIVPEVLGSARSRFKHLRCKVGRLEIVRVLRVDEERGYIDLTKRNVDPMEAKICEEKFRKASFVHSVLSHVAKLNDVRLEDLCAKVGWPLYAKFGHAFDAFTMALNAKNEASADSDIFVGLDVSPELQHKLLERFSRRLISHPVKPIAKTDEASVRDVKEAQRSDVIVEGAAPVKATVAPGLQI</sequence>
<evidence type="ECO:0000256" key="2">
    <source>
        <dbReference type="ARBA" id="ARBA00022540"/>
    </source>
</evidence>
<dbReference type="FunFam" id="2.40.50.140:FF:000015">
    <property type="entry name" value="Eukaryotic translation initiation factor 2 subunit alpha"/>
    <property type="match status" value="1"/>
</dbReference>
<evidence type="ECO:0000313" key="5">
    <source>
        <dbReference type="EMBL" id="CAE0301472.1"/>
    </source>
</evidence>
<dbReference type="CDD" id="cd04452">
    <property type="entry name" value="S1_IF2_alpha"/>
    <property type="match status" value="1"/>
</dbReference>
<comment type="similarity">
    <text evidence="1">Belongs to the eIF-2-alpha family.</text>
</comment>
<dbReference type="InterPro" id="IPR012340">
    <property type="entry name" value="NA-bd_OB-fold"/>
</dbReference>
<evidence type="ECO:0000256" key="1">
    <source>
        <dbReference type="ARBA" id="ARBA00007223"/>
    </source>
</evidence>
<evidence type="ECO:0000259" key="4">
    <source>
        <dbReference type="PROSITE" id="PS50126"/>
    </source>
</evidence>
<dbReference type="SUPFAM" id="SSF116742">
    <property type="entry name" value="eIF2alpha middle domain-like"/>
    <property type="match status" value="2"/>
</dbReference>
<name>A0A7S3MGT6_9STRA</name>
<feature type="domain" description="S1 motif" evidence="4">
    <location>
        <begin position="31"/>
        <end position="102"/>
    </location>
</feature>
<dbReference type="PANTHER" id="PTHR10602">
    <property type="entry name" value="EUKARYOTIC TRANSLATION INITIATION FACTOR 2 SUBUNIT 1"/>
    <property type="match status" value="1"/>
</dbReference>
<organism evidence="5">
    <name type="scientific">Spumella elongata</name>
    <dbReference type="NCBI Taxonomy" id="89044"/>
    <lineage>
        <taxon>Eukaryota</taxon>
        <taxon>Sar</taxon>
        <taxon>Stramenopiles</taxon>
        <taxon>Ochrophyta</taxon>
        <taxon>Chrysophyceae</taxon>
        <taxon>Chromulinales</taxon>
        <taxon>Chromulinaceae</taxon>
        <taxon>Spumella</taxon>
    </lineage>
</organism>
<dbReference type="Gene3D" id="1.10.150.190">
    <property type="entry name" value="Translation initiation factor 2, subunit 1, domain 2"/>
    <property type="match status" value="2"/>
</dbReference>
<protein>
    <recommendedName>
        <fullName evidence="4">S1 motif domain-containing protein</fullName>
    </recommendedName>
</protein>
<keyword evidence="3" id="KW-0648">Protein biosynthesis</keyword>
<dbReference type="GO" id="GO:0003743">
    <property type="term" value="F:translation initiation factor activity"/>
    <property type="evidence" value="ECO:0007669"/>
    <property type="project" value="UniProtKB-KW"/>
</dbReference>
<feature type="domain" description="S1 motif" evidence="4">
    <location>
        <begin position="236"/>
        <end position="308"/>
    </location>
</feature>
<dbReference type="GO" id="GO:0005850">
    <property type="term" value="C:eukaryotic translation initiation factor 2 complex"/>
    <property type="evidence" value="ECO:0007669"/>
    <property type="project" value="TreeGrafter"/>
</dbReference>
<accession>A0A7S3MGT6</accession>
<dbReference type="EMBL" id="HBIC01059046">
    <property type="protein sequence ID" value="CAE0301472.1"/>
    <property type="molecule type" value="Transcribed_RNA"/>
</dbReference>
<dbReference type="GO" id="GO:0003723">
    <property type="term" value="F:RNA binding"/>
    <property type="evidence" value="ECO:0007669"/>
    <property type="project" value="InterPro"/>
</dbReference>
<gene>
    <name evidence="5" type="ORF">SELO1098_LOCUS30328</name>
</gene>
<dbReference type="InterPro" id="IPR003029">
    <property type="entry name" value="S1_domain"/>
</dbReference>
<dbReference type="InterPro" id="IPR011488">
    <property type="entry name" value="TIF_2_asu"/>
</dbReference>
<proteinExistence type="inferred from homology"/>
<dbReference type="Gene3D" id="2.40.50.140">
    <property type="entry name" value="Nucleic acid-binding proteins"/>
    <property type="match status" value="2"/>
</dbReference>
<dbReference type="GO" id="GO:0033290">
    <property type="term" value="C:eukaryotic 48S preinitiation complex"/>
    <property type="evidence" value="ECO:0007669"/>
    <property type="project" value="TreeGrafter"/>
</dbReference>
<dbReference type="SMART" id="SM00316">
    <property type="entry name" value="S1"/>
    <property type="match status" value="2"/>
</dbReference>
<dbReference type="InterPro" id="IPR044126">
    <property type="entry name" value="S1_IF2_alpha"/>
</dbReference>
<dbReference type="Pfam" id="PF07541">
    <property type="entry name" value="EIF_2_alpha"/>
    <property type="match status" value="1"/>
</dbReference>
<dbReference type="GO" id="GO:0043022">
    <property type="term" value="F:ribosome binding"/>
    <property type="evidence" value="ECO:0007669"/>
    <property type="project" value="TreeGrafter"/>
</dbReference>
<evidence type="ECO:0000256" key="3">
    <source>
        <dbReference type="ARBA" id="ARBA00022917"/>
    </source>
</evidence>
<keyword evidence="2" id="KW-0396">Initiation factor</keyword>
<dbReference type="PANTHER" id="PTHR10602:SF0">
    <property type="entry name" value="EUKARYOTIC TRANSLATION INITIATION FACTOR 2 SUBUNIT 1"/>
    <property type="match status" value="1"/>
</dbReference>
<reference evidence="5" key="1">
    <citation type="submission" date="2021-01" db="EMBL/GenBank/DDBJ databases">
        <authorList>
            <person name="Corre E."/>
            <person name="Pelletier E."/>
            <person name="Niang G."/>
            <person name="Scheremetjew M."/>
            <person name="Finn R."/>
            <person name="Kale V."/>
            <person name="Holt S."/>
            <person name="Cochrane G."/>
            <person name="Meng A."/>
            <person name="Brown T."/>
            <person name="Cohen L."/>
        </authorList>
    </citation>
    <scope>NUCLEOTIDE SEQUENCE</scope>
    <source>
        <strain evidence="5">CCAP 955/1</strain>
    </source>
</reference>